<evidence type="ECO:0000256" key="8">
    <source>
        <dbReference type="ARBA" id="ARBA00023163"/>
    </source>
</evidence>
<keyword evidence="7 9" id="KW-0238">DNA-binding</keyword>
<evidence type="ECO:0000256" key="10">
    <source>
        <dbReference type="SAM" id="MobiDB-lite"/>
    </source>
</evidence>
<dbReference type="AlphaFoldDB" id="A0A561QRP9"/>
<dbReference type="GO" id="GO:0001216">
    <property type="term" value="F:DNA-binding transcription activator activity"/>
    <property type="evidence" value="ECO:0007669"/>
    <property type="project" value="InterPro"/>
</dbReference>
<dbReference type="Gene3D" id="1.10.10.1330">
    <property type="entry name" value="RNA polymerase sigma-54 factor, core-binding domain"/>
    <property type="match status" value="1"/>
</dbReference>
<evidence type="ECO:0000256" key="4">
    <source>
        <dbReference type="ARBA" id="ARBA00022695"/>
    </source>
</evidence>
<dbReference type="GO" id="GO:0006352">
    <property type="term" value="P:DNA-templated transcription initiation"/>
    <property type="evidence" value="ECO:0007669"/>
    <property type="project" value="InterPro"/>
</dbReference>
<evidence type="ECO:0000256" key="1">
    <source>
        <dbReference type="ARBA" id="ARBA00008798"/>
    </source>
</evidence>
<dbReference type="InterPro" id="IPR038709">
    <property type="entry name" value="RpoN_core-bd_sf"/>
</dbReference>
<gene>
    <name evidence="13" type="ORF">FHW37_104339</name>
</gene>
<dbReference type="GO" id="GO:0003677">
    <property type="term" value="F:DNA binding"/>
    <property type="evidence" value="ECO:0007669"/>
    <property type="project" value="UniProtKB-KW"/>
</dbReference>
<feature type="compositionally biased region" description="Basic and acidic residues" evidence="10">
    <location>
        <begin position="94"/>
        <end position="120"/>
    </location>
</feature>
<evidence type="ECO:0000259" key="11">
    <source>
        <dbReference type="Pfam" id="PF04552"/>
    </source>
</evidence>
<evidence type="ECO:0000256" key="3">
    <source>
        <dbReference type="ARBA" id="ARBA00022679"/>
    </source>
</evidence>
<organism evidence="13 14">
    <name type="scientific">Neorhizobium alkalisoli</name>
    <dbReference type="NCBI Taxonomy" id="528178"/>
    <lineage>
        <taxon>Bacteria</taxon>
        <taxon>Pseudomonadati</taxon>
        <taxon>Pseudomonadota</taxon>
        <taxon>Alphaproteobacteria</taxon>
        <taxon>Hyphomicrobiales</taxon>
        <taxon>Rhizobiaceae</taxon>
        <taxon>Rhizobium/Agrobacterium group</taxon>
        <taxon>Neorhizobium</taxon>
    </lineage>
</organism>
<evidence type="ECO:0000313" key="14">
    <source>
        <dbReference type="Proteomes" id="UP000320653"/>
    </source>
</evidence>
<dbReference type="EMBL" id="VIWP01000004">
    <property type="protein sequence ID" value="TWF53068.1"/>
    <property type="molecule type" value="Genomic_DNA"/>
</dbReference>
<evidence type="ECO:0000256" key="9">
    <source>
        <dbReference type="PIRNR" id="PIRNR000774"/>
    </source>
</evidence>
<dbReference type="NCBIfam" id="TIGR02395">
    <property type="entry name" value="rpoN_sigma"/>
    <property type="match status" value="1"/>
</dbReference>
<comment type="caution">
    <text evidence="13">The sequence shown here is derived from an EMBL/GenBank/DDBJ whole genome shotgun (WGS) entry which is preliminary data.</text>
</comment>
<comment type="function">
    <text evidence="9">Sigma factors are initiation factors that promote the attachment of RNA polymerase to specific initiation sites and are then released.</text>
</comment>
<dbReference type="NCBIfam" id="NF009118">
    <property type="entry name" value="PRK12469.1"/>
    <property type="match status" value="1"/>
</dbReference>
<feature type="domain" description="RNA polymerase sigma factor 54 DNA-binding" evidence="11">
    <location>
        <begin position="399"/>
        <end position="559"/>
    </location>
</feature>
<dbReference type="InterPro" id="IPR007046">
    <property type="entry name" value="RNA_pol_sigma_54_core-bd"/>
</dbReference>
<dbReference type="GO" id="GO:0000428">
    <property type="term" value="C:DNA-directed RNA polymerase complex"/>
    <property type="evidence" value="ECO:0007669"/>
    <property type="project" value="UniProtKB-KW"/>
</dbReference>
<feature type="domain" description="RNA polymerase sigma factor 54 core-binding" evidence="12">
    <location>
        <begin position="196"/>
        <end position="383"/>
    </location>
</feature>
<feature type="region of interest" description="Disordered" evidence="10">
    <location>
        <begin position="90"/>
        <end position="139"/>
    </location>
</feature>
<keyword evidence="2 9" id="KW-0240">DNA-directed RNA polymerase</keyword>
<name>A0A561QRP9_9HYPH</name>
<keyword evidence="4 9" id="KW-0548">Nucleotidyltransferase</keyword>
<evidence type="ECO:0000256" key="6">
    <source>
        <dbReference type="ARBA" id="ARBA00023082"/>
    </source>
</evidence>
<evidence type="ECO:0000256" key="2">
    <source>
        <dbReference type="ARBA" id="ARBA00022478"/>
    </source>
</evidence>
<dbReference type="Pfam" id="PF00309">
    <property type="entry name" value="Sigma54_AID"/>
    <property type="match status" value="1"/>
</dbReference>
<comment type="similarity">
    <text evidence="1 9">Belongs to the sigma-54 factor family.</text>
</comment>
<dbReference type="PIRSF" id="PIRSF000774">
    <property type="entry name" value="RpoN"/>
    <property type="match status" value="1"/>
</dbReference>
<keyword evidence="6 9" id="KW-0731">Sigma factor</keyword>
<dbReference type="PANTHER" id="PTHR32248:SF4">
    <property type="entry name" value="RNA POLYMERASE SIGMA-54 FACTOR"/>
    <property type="match status" value="1"/>
</dbReference>
<proteinExistence type="inferred from homology"/>
<evidence type="ECO:0000256" key="7">
    <source>
        <dbReference type="ARBA" id="ARBA00023125"/>
    </source>
</evidence>
<accession>A0A561QRP9</accession>
<dbReference type="PROSITE" id="PS50044">
    <property type="entry name" value="SIGMA54_3"/>
    <property type="match status" value="1"/>
</dbReference>
<keyword evidence="14" id="KW-1185">Reference proteome</keyword>
<dbReference type="GO" id="GO:0016987">
    <property type="term" value="F:sigma factor activity"/>
    <property type="evidence" value="ECO:0007669"/>
    <property type="project" value="UniProtKB-KW"/>
</dbReference>
<sequence length="570" mass="62729">MQIWPGGGLSRVCSKRHNDRAAHGFKGSFASTMGLSASLFLRQTQSLVMTPQLMQSIQLLQMTHFELNQFIAQEVEKNPLLEISAGEGEGSLENAHEHGHGHDRHDHETGHNEASGDRYGDVSSEDGSGDGRDEKNALDWYEGTGTISAAKISDDLDTGFENVFPDDMPPRRADAPELAGQWKSMPGGESGDDYDLEDFVAGHLTLRDHIQQQLPFAIGPAADRLTAVHLLDQLDDAGYFQGDTEEIAAQLGRSSEAVEAILQSLQLLDPPGVFARSLGECLAIQLRQQDRLDPAMAALIDHLDLLAKRDFASLRKICGVDDEDLLDMLAEIRKLNPKPGAGFEGGHSEAISPDIVVRPATAGGWAIELNPETLPRVLVNQTYFNTVSKHCPKNGNDHNFLSECLQNANWLARSLDQRAKTIMKVATEIVRQQDAFLMHGVDHLRPLNLKTVAEAIKMHESTVSRVTSNKYMMTPRGLFELKYFFTVSIGSAEEGGDTHSAEAVRHRIRQLISSETPEAVLSDDDIVLRLKGGGVDLARRTVAKYREAMNIPSSVQRRREKRALAKLTPA</sequence>
<dbReference type="Pfam" id="PF04963">
    <property type="entry name" value="Sigma54_CBD"/>
    <property type="match status" value="1"/>
</dbReference>
<dbReference type="PANTHER" id="PTHR32248">
    <property type="entry name" value="RNA POLYMERASE SIGMA-54 FACTOR"/>
    <property type="match status" value="1"/>
</dbReference>
<dbReference type="PROSITE" id="PS00718">
    <property type="entry name" value="SIGMA54_2"/>
    <property type="match status" value="1"/>
</dbReference>
<reference evidence="13 14" key="1">
    <citation type="submission" date="2019-06" db="EMBL/GenBank/DDBJ databases">
        <title>Sorghum-associated microbial communities from plants grown in Nebraska, USA.</title>
        <authorList>
            <person name="Schachtman D."/>
        </authorList>
    </citation>
    <scope>NUCLEOTIDE SEQUENCE [LARGE SCALE GENOMIC DNA]</scope>
    <source>
        <strain evidence="13 14">1225</strain>
    </source>
</reference>
<dbReference type="NCBIfam" id="NF004596">
    <property type="entry name" value="PRK05932.1-3"/>
    <property type="match status" value="1"/>
</dbReference>
<keyword evidence="8 9" id="KW-0804">Transcription</keyword>
<keyword evidence="3 9" id="KW-0808">Transferase</keyword>
<dbReference type="InterPro" id="IPR000394">
    <property type="entry name" value="RNA_pol_sigma_54"/>
</dbReference>
<dbReference type="GO" id="GO:0016779">
    <property type="term" value="F:nucleotidyltransferase activity"/>
    <property type="evidence" value="ECO:0007669"/>
    <property type="project" value="UniProtKB-KW"/>
</dbReference>
<dbReference type="PRINTS" id="PR00045">
    <property type="entry name" value="SIGMA54FCT"/>
</dbReference>
<dbReference type="Proteomes" id="UP000320653">
    <property type="component" value="Unassembled WGS sequence"/>
</dbReference>
<protein>
    <recommendedName>
        <fullName evidence="9">RNA polymerase sigma-54 factor</fullName>
    </recommendedName>
</protein>
<dbReference type="Gene3D" id="1.10.10.60">
    <property type="entry name" value="Homeodomain-like"/>
    <property type="match status" value="1"/>
</dbReference>
<dbReference type="PROSITE" id="PS00717">
    <property type="entry name" value="SIGMA54_1"/>
    <property type="match status" value="1"/>
</dbReference>
<evidence type="ECO:0000259" key="12">
    <source>
        <dbReference type="Pfam" id="PF04963"/>
    </source>
</evidence>
<dbReference type="Pfam" id="PF04552">
    <property type="entry name" value="Sigma54_DBD"/>
    <property type="match status" value="1"/>
</dbReference>
<evidence type="ECO:0000313" key="13">
    <source>
        <dbReference type="EMBL" id="TWF53068.1"/>
    </source>
</evidence>
<keyword evidence="5 9" id="KW-0805">Transcription regulation</keyword>
<dbReference type="InterPro" id="IPR007634">
    <property type="entry name" value="RNA_pol_sigma_54_DNA-bd"/>
</dbReference>
<evidence type="ECO:0000256" key="5">
    <source>
        <dbReference type="ARBA" id="ARBA00023015"/>
    </source>
</evidence>